<accession>A0ABQ8Z014</accession>
<dbReference type="Gene3D" id="1.25.10.10">
    <property type="entry name" value="Leucine-rich Repeat Variant"/>
    <property type="match status" value="1"/>
</dbReference>
<name>A0ABQ8Z014_9EUKA</name>
<dbReference type="PANTHER" id="PTHR23316">
    <property type="entry name" value="IMPORTIN ALPHA"/>
    <property type="match status" value="1"/>
</dbReference>
<dbReference type="InterPro" id="IPR011989">
    <property type="entry name" value="ARM-like"/>
</dbReference>
<evidence type="ECO:0000256" key="2">
    <source>
        <dbReference type="ARBA" id="ARBA00022448"/>
    </source>
</evidence>
<gene>
    <name evidence="4" type="ORF">M0813_16208</name>
</gene>
<comment type="caution">
    <text evidence="4">The sequence shown here is derived from an EMBL/GenBank/DDBJ whole genome shotgun (WGS) entry which is preliminary data.</text>
</comment>
<evidence type="ECO:0000313" key="4">
    <source>
        <dbReference type="EMBL" id="KAJ6250153.1"/>
    </source>
</evidence>
<comment type="similarity">
    <text evidence="1">Belongs to the importin alpha family.</text>
</comment>
<protein>
    <submittedName>
        <fullName evidence="4">Importin subunit alpha-4</fullName>
    </submittedName>
</protein>
<evidence type="ECO:0000256" key="3">
    <source>
        <dbReference type="ARBA" id="ARBA00022927"/>
    </source>
</evidence>
<proteinExistence type="inferred from homology"/>
<dbReference type="SUPFAM" id="SSF48371">
    <property type="entry name" value="ARM repeat"/>
    <property type="match status" value="1"/>
</dbReference>
<reference evidence="4" key="1">
    <citation type="submission" date="2022-08" db="EMBL/GenBank/DDBJ databases">
        <title>Novel sulfate-reducing endosymbionts in the free-living metamonad Anaeramoeba.</title>
        <authorList>
            <person name="Jerlstrom-Hultqvist J."/>
            <person name="Cepicka I."/>
            <person name="Gallot-Lavallee L."/>
            <person name="Salas-Leiva D."/>
            <person name="Curtis B.A."/>
            <person name="Zahonova K."/>
            <person name="Pipaliya S."/>
            <person name="Dacks J."/>
            <person name="Roger A.J."/>
        </authorList>
    </citation>
    <scope>NUCLEOTIDE SEQUENCE</scope>
    <source>
        <strain evidence="4">Schooner1</strain>
    </source>
</reference>
<keyword evidence="5" id="KW-1185">Reference proteome</keyword>
<dbReference type="Proteomes" id="UP001150062">
    <property type="component" value="Unassembled WGS sequence"/>
</dbReference>
<evidence type="ECO:0000313" key="5">
    <source>
        <dbReference type="Proteomes" id="UP001150062"/>
    </source>
</evidence>
<organism evidence="4 5">
    <name type="scientific">Anaeramoeba flamelloides</name>
    <dbReference type="NCBI Taxonomy" id="1746091"/>
    <lineage>
        <taxon>Eukaryota</taxon>
        <taxon>Metamonada</taxon>
        <taxon>Anaeramoebidae</taxon>
        <taxon>Anaeramoeba</taxon>
    </lineage>
</organism>
<evidence type="ECO:0000256" key="1">
    <source>
        <dbReference type="ARBA" id="ARBA00010394"/>
    </source>
</evidence>
<sequence length="134" mass="15683">MFEVIEKDSYPVQKEVYYLFSNIIVMGNPRQMNYLIMNRAIEILFNALTSDDAKIIIASLESLLKILKVGDIIAETFKKQVNFYFAYFNQLGGIEKIGILRRNHNESVEKISKYIMDTFFPDFESNLSDNEEEF</sequence>
<keyword evidence="2" id="KW-0813">Transport</keyword>
<dbReference type="InterPro" id="IPR016024">
    <property type="entry name" value="ARM-type_fold"/>
</dbReference>
<keyword evidence="3" id="KW-0653">Protein transport</keyword>
<dbReference type="EMBL" id="JAOAOG010000084">
    <property type="protein sequence ID" value="KAJ6250153.1"/>
    <property type="molecule type" value="Genomic_DNA"/>
</dbReference>